<accession>A0AAV5FP44</accession>
<proteinExistence type="predicted"/>
<evidence type="ECO:0000313" key="2">
    <source>
        <dbReference type="EMBL" id="GJN36530.1"/>
    </source>
</evidence>
<reference evidence="2" key="1">
    <citation type="journal article" date="2018" name="DNA Res.">
        <title>Multiple hybrid de novo genome assembly of finger millet, an orphan allotetraploid crop.</title>
        <authorList>
            <person name="Hatakeyama M."/>
            <person name="Aluri S."/>
            <person name="Balachadran M.T."/>
            <person name="Sivarajan S.R."/>
            <person name="Patrignani A."/>
            <person name="Gruter S."/>
            <person name="Poveda L."/>
            <person name="Shimizu-Inatsugi R."/>
            <person name="Baeten J."/>
            <person name="Francoijs K.J."/>
            <person name="Nataraja K.N."/>
            <person name="Reddy Y.A.N."/>
            <person name="Phadnis S."/>
            <person name="Ravikumar R.L."/>
            <person name="Schlapbach R."/>
            <person name="Sreeman S.M."/>
            <person name="Shimizu K.K."/>
        </authorList>
    </citation>
    <scope>NUCLEOTIDE SEQUENCE</scope>
</reference>
<sequence length="91" mass="10166">MFLGGARSKEHIPSIHSFPNDTTHDIAGPITRSRAKQLAKEIQSHVNANLMFNNQLMLNEAMLLSSCSNVLRNDGVYEPAWDEDGFKPLDI</sequence>
<keyword evidence="3" id="KW-1185">Reference proteome</keyword>
<evidence type="ECO:0000256" key="1">
    <source>
        <dbReference type="SAM" id="MobiDB-lite"/>
    </source>
</evidence>
<organism evidence="2 3">
    <name type="scientific">Eleusine coracana subsp. coracana</name>
    <dbReference type="NCBI Taxonomy" id="191504"/>
    <lineage>
        <taxon>Eukaryota</taxon>
        <taxon>Viridiplantae</taxon>
        <taxon>Streptophyta</taxon>
        <taxon>Embryophyta</taxon>
        <taxon>Tracheophyta</taxon>
        <taxon>Spermatophyta</taxon>
        <taxon>Magnoliopsida</taxon>
        <taxon>Liliopsida</taxon>
        <taxon>Poales</taxon>
        <taxon>Poaceae</taxon>
        <taxon>PACMAD clade</taxon>
        <taxon>Chloridoideae</taxon>
        <taxon>Cynodonteae</taxon>
        <taxon>Eleusininae</taxon>
        <taxon>Eleusine</taxon>
    </lineage>
</organism>
<reference evidence="2" key="2">
    <citation type="submission" date="2021-12" db="EMBL/GenBank/DDBJ databases">
        <title>Resequencing data analysis of finger millet.</title>
        <authorList>
            <person name="Hatakeyama M."/>
            <person name="Aluri S."/>
            <person name="Balachadran M.T."/>
            <person name="Sivarajan S.R."/>
            <person name="Poveda L."/>
            <person name="Shimizu-Inatsugi R."/>
            <person name="Schlapbach R."/>
            <person name="Sreeman S.M."/>
            <person name="Shimizu K.K."/>
        </authorList>
    </citation>
    <scope>NUCLEOTIDE SEQUENCE</scope>
</reference>
<comment type="caution">
    <text evidence="2">The sequence shown here is derived from an EMBL/GenBank/DDBJ whole genome shotgun (WGS) entry which is preliminary data.</text>
</comment>
<name>A0AAV5FP44_ELECO</name>
<gene>
    <name evidence="2" type="primary">gb25400</name>
    <name evidence="2" type="ORF">PR202_gb25400</name>
</gene>
<protein>
    <submittedName>
        <fullName evidence="2">Uncharacterized protein</fullName>
    </submittedName>
</protein>
<dbReference type="AlphaFoldDB" id="A0AAV5FP44"/>
<dbReference type="Proteomes" id="UP001054889">
    <property type="component" value="Unassembled WGS sequence"/>
</dbReference>
<dbReference type="EMBL" id="BQKI01000089">
    <property type="protein sequence ID" value="GJN36530.1"/>
    <property type="molecule type" value="Genomic_DNA"/>
</dbReference>
<evidence type="ECO:0000313" key="3">
    <source>
        <dbReference type="Proteomes" id="UP001054889"/>
    </source>
</evidence>
<feature type="region of interest" description="Disordered" evidence="1">
    <location>
        <begin position="1"/>
        <end position="29"/>
    </location>
</feature>